<dbReference type="Pfam" id="PF01272">
    <property type="entry name" value="GreA_GreB"/>
    <property type="match status" value="1"/>
</dbReference>
<evidence type="ECO:0000256" key="4">
    <source>
        <dbReference type="ARBA" id="ARBA00023125"/>
    </source>
</evidence>
<reference evidence="9" key="1">
    <citation type="submission" date="2023-07" db="EMBL/GenBank/DDBJ databases">
        <title>Murine gut Bacillus species.</title>
        <authorList>
            <person name="Gutman E."/>
            <person name="Hashuel R."/>
            <person name="Litvak Y."/>
        </authorList>
    </citation>
    <scope>NUCLEOTIDE SEQUENCE</scope>
    <source>
        <strain evidence="9">RU293</strain>
    </source>
</reference>
<dbReference type="Gene3D" id="3.10.50.30">
    <property type="entry name" value="Transcription elongation factor, GreA/GreB, C-terminal domain"/>
    <property type="match status" value="1"/>
</dbReference>
<feature type="domain" description="Transcription elongation factor GreA/GreB C-terminal" evidence="7">
    <location>
        <begin position="81"/>
        <end position="152"/>
    </location>
</feature>
<dbReference type="GO" id="GO:0070063">
    <property type="term" value="F:RNA polymerase binding"/>
    <property type="evidence" value="ECO:0007669"/>
    <property type="project" value="InterPro"/>
</dbReference>
<evidence type="ECO:0000259" key="7">
    <source>
        <dbReference type="Pfam" id="PF01272"/>
    </source>
</evidence>
<dbReference type="InterPro" id="IPR036953">
    <property type="entry name" value="GreA/GreB_C_sf"/>
</dbReference>
<keyword evidence="5" id="KW-0804">Transcription</keyword>
<dbReference type="GO" id="GO:0003677">
    <property type="term" value="F:DNA binding"/>
    <property type="evidence" value="ECO:0007669"/>
    <property type="project" value="UniProtKB-KW"/>
</dbReference>
<evidence type="ECO:0000256" key="6">
    <source>
        <dbReference type="ARBA" id="ARBA00030776"/>
    </source>
</evidence>
<dbReference type="SUPFAM" id="SSF46557">
    <property type="entry name" value="GreA transcript cleavage protein, N-terminal domain"/>
    <property type="match status" value="1"/>
</dbReference>
<sequence length="153" mass="17682">MDKQLLTETGYNALKKELLYLKEKRWKEVSKKVQESRNFCDFKKDPEYQISVDEFATIKKKIIDLEYIIKQAKIIKNTNIRVVGIGSIVTVKEVTEKYEMQFKIVSSAESYLSENYISDESPIGKSLIGHKLNDNVVVMTPSGMMHLLITEIQ</sequence>
<keyword evidence="3" id="KW-0805">Transcription regulation</keyword>
<protein>
    <recommendedName>
        <fullName evidence="2">Transcription elongation factor GreA</fullName>
    </recommendedName>
    <alternativeName>
        <fullName evidence="6">Transcript cleavage factor GreA</fullName>
    </alternativeName>
</protein>
<dbReference type="InterPro" id="IPR018151">
    <property type="entry name" value="TF_GreA/GreB_CS"/>
</dbReference>
<dbReference type="EMBL" id="JAUUTW010000040">
    <property type="protein sequence ID" value="MDP1454178.1"/>
    <property type="molecule type" value="Genomic_DNA"/>
</dbReference>
<keyword evidence="9" id="KW-0648">Protein biosynthesis</keyword>
<evidence type="ECO:0000259" key="8">
    <source>
        <dbReference type="Pfam" id="PF03449"/>
    </source>
</evidence>
<dbReference type="PIRSF" id="PIRSF006092">
    <property type="entry name" value="GreA_GreB"/>
    <property type="match status" value="1"/>
</dbReference>
<dbReference type="GO" id="GO:0003746">
    <property type="term" value="F:translation elongation factor activity"/>
    <property type="evidence" value="ECO:0007669"/>
    <property type="project" value="UniProtKB-KW"/>
</dbReference>
<evidence type="ECO:0000256" key="1">
    <source>
        <dbReference type="ARBA" id="ARBA00008213"/>
    </source>
</evidence>
<dbReference type="Pfam" id="PF03449">
    <property type="entry name" value="GreA_GreB_N"/>
    <property type="match status" value="1"/>
</dbReference>
<evidence type="ECO:0000313" key="9">
    <source>
        <dbReference type="EMBL" id="MDP1454178.1"/>
    </source>
</evidence>
<dbReference type="InterPro" id="IPR001437">
    <property type="entry name" value="Tscrpt_elong_fac_GreA/B_C"/>
</dbReference>
<evidence type="ECO:0000256" key="2">
    <source>
        <dbReference type="ARBA" id="ARBA00013729"/>
    </source>
</evidence>
<comment type="caution">
    <text evidence="9">The sequence shown here is derived from an EMBL/GenBank/DDBJ whole genome shotgun (WGS) entry which is preliminary data.</text>
</comment>
<accession>A0AA90P607</accession>
<dbReference type="SUPFAM" id="SSF54534">
    <property type="entry name" value="FKBP-like"/>
    <property type="match status" value="1"/>
</dbReference>
<dbReference type="Gene3D" id="1.10.287.180">
    <property type="entry name" value="Transcription elongation factor, GreA/GreB, N-terminal domain"/>
    <property type="match status" value="1"/>
</dbReference>
<dbReference type="InterPro" id="IPR022691">
    <property type="entry name" value="Tscrpt_elong_fac_GreA/B_N"/>
</dbReference>
<dbReference type="AlphaFoldDB" id="A0AA90P607"/>
<keyword evidence="9" id="KW-0251">Elongation factor</keyword>
<evidence type="ECO:0000313" key="10">
    <source>
        <dbReference type="Proteomes" id="UP001178275"/>
    </source>
</evidence>
<name>A0AA90P607_9BACI</name>
<dbReference type="GO" id="GO:0032784">
    <property type="term" value="P:regulation of DNA-templated transcription elongation"/>
    <property type="evidence" value="ECO:0007669"/>
    <property type="project" value="InterPro"/>
</dbReference>
<dbReference type="PANTHER" id="PTHR30437">
    <property type="entry name" value="TRANSCRIPTION ELONGATION FACTOR GREA"/>
    <property type="match status" value="1"/>
</dbReference>
<dbReference type="FunFam" id="1.10.287.180:FF:000001">
    <property type="entry name" value="Transcription elongation factor GreA"/>
    <property type="match status" value="1"/>
</dbReference>
<dbReference type="InterPro" id="IPR036805">
    <property type="entry name" value="Tscrpt_elong_fac_GreA/B_N_sf"/>
</dbReference>
<dbReference type="PROSITE" id="PS00830">
    <property type="entry name" value="GREAB_2"/>
    <property type="match status" value="1"/>
</dbReference>
<keyword evidence="4" id="KW-0238">DNA-binding</keyword>
<organism evidence="9 10">
    <name type="scientific">Peribacillus frigoritolerans</name>
    <dbReference type="NCBI Taxonomy" id="450367"/>
    <lineage>
        <taxon>Bacteria</taxon>
        <taxon>Bacillati</taxon>
        <taxon>Bacillota</taxon>
        <taxon>Bacilli</taxon>
        <taxon>Bacillales</taxon>
        <taxon>Bacillaceae</taxon>
        <taxon>Peribacillus</taxon>
    </lineage>
</organism>
<gene>
    <name evidence="9" type="ORF">Q8G36_24890</name>
</gene>
<dbReference type="Proteomes" id="UP001178275">
    <property type="component" value="Unassembled WGS sequence"/>
</dbReference>
<dbReference type="InterPro" id="IPR023459">
    <property type="entry name" value="Tscrpt_elong_fac_GreA/B_fam"/>
</dbReference>
<comment type="similarity">
    <text evidence="1">Belongs to the GreA/GreB family.</text>
</comment>
<evidence type="ECO:0000256" key="5">
    <source>
        <dbReference type="ARBA" id="ARBA00023163"/>
    </source>
</evidence>
<evidence type="ECO:0000256" key="3">
    <source>
        <dbReference type="ARBA" id="ARBA00023015"/>
    </source>
</evidence>
<feature type="domain" description="Transcription elongation factor GreA/GreB N-terminal" evidence="8">
    <location>
        <begin position="5"/>
        <end position="74"/>
    </location>
</feature>
<dbReference type="RefSeq" id="WP_158226213.1">
    <property type="nucleotide sequence ID" value="NZ_JAUUTW010000040.1"/>
</dbReference>
<proteinExistence type="inferred from homology"/>
<dbReference type="GO" id="GO:0006354">
    <property type="term" value="P:DNA-templated transcription elongation"/>
    <property type="evidence" value="ECO:0007669"/>
    <property type="project" value="TreeGrafter"/>
</dbReference>
<dbReference type="PANTHER" id="PTHR30437:SF4">
    <property type="entry name" value="TRANSCRIPTION ELONGATION FACTOR GREA"/>
    <property type="match status" value="1"/>
</dbReference>